<evidence type="ECO:0000313" key="2">
    <source>
        <dbReference type="EMBL" id="CDW76596.1"/>
    </source>
</evidence>
<feature type="region of interest" description="Disordered" evidence="1">
    <location>
        <begin position="285"/>
        <end position="312"/>
    </location>
</feature>
<gene>
    <name evidence="2" type="primary">Contig19001.g20157</name>
    <name evidence="2" type="ORF">STYLEM_5556</name>
</gene>
<evidence type="ECO:0000256" key="1">
    <source>
        <dbReference type="SAM" id="MobiDB-lite"/>
    </source>
</evidence>
<accession>A0A078A736</accession>
<feature type="region of interest" description="Disordered" evidence="1">
    <location>
        <begin position="390"/>
        <end position="410"/>
    </location>
</feature>
<reference evidence="2 3" key="1">
    <citation type="submission" date="2014-06" db="EMBL/GenBank/DDBJ databases">
        <authorList>
            <person name="Swart Estienne"/>
        </authorList>
    </citation>
    <scope>NUCLEOTIDE SEQUENCE [LARGE SCALE GENOMIC DNA]</scope>
    <source>
        <strain evidence="2 3">130c</strain>
    </source>
</reference>
<dbReference type="OrthoDB" id="10670496at2759"/>
<evidence type="ECO:0000313" key="3">
    <source>
        <dbReference type="Proteomes" id="UP000039865"/>
    </source>
</evidence>
<keyword evidence="3" id="KW-1185">Reference proteome</keyword>
<feature type="compositionally biased region" description="Polar residues" evidence="1">
    <location>
        <begin position="285"/>
        <end position="295"/>
    </location>
</feature>
<sequence length="865" mass="101912">MKFQTTRRFISQFFAPTRRFSTIQDSKSKRALLEIIEDSPYKFNQTKVPPEFEDAKQIHPEILDWFRKGYEFFLQYSSEQNHDMLKQMLEPSLQSEVQEFLNENIKLNEAQLIVENIETDVFDIRVVAQYFQSGYHIDRARNNKEYIVRFKPEFEYNGDLHVFMSKVPMKFTTVPLNIVLELIIKTNMKLNLEWQGKKLLGESEIIEPEYHHVRFEGHIRNYTNYVNDLIRMTKRYQKVKAKFDEGKLMEEVDLNQNMAYMMMDTNISTINYQQPQIKEITHQQFTQSRNRGSITQRDRSSNHIQVNGKQKDLQNHDKALKSLSQMKNMMHTQNQSQYNYPLQQQHLAQQNQNQFLNRNNPLSRTANTPIKLQQTINKTQIKNRYQESCQKENISSRSNMSKTQDQFQVDLSSSTIQDQLENNQVQISMNVFMNHPAFQKQRSKLVSLANVGGQSNRNLNSSRKSLGIKIMNQSNEKIKQVNPLAKFHQSIQNANQKVKTQALPISIEIQQLDESSNQTQTYDFTSLDQIDVQNNVQTHQNNHSFENMLYDVTQLLPSMNSFANHNTADSGNSFNPQQPILVQDTNQEVSFSEYNDDVKKKVVYPPKAYMNNNYVAADYRLTSNQNNYNVNTETLYMLTESQKQQTDNSFVIQNTLNFTGFDQSPRFPDPQIIIEQQKMIKQIQDQSRLRDIIKKVERDNQYRQSIVQARNDAQSSQQKSRNRQIMQNLESELTNDKQGRIGKEVKREELSKSIFPKMDMSRRNSLDSLHQNKFRVRSKSLSNLRTNLGIFQDTTEKKIQNNKLTERSMVVTQQVMMNSMVLKFQFILFQIFISLMMHNKNPIVFMLDLYLKQKESFRCSQIKRQ</sequence>
<name>A0A078A736_STYLE</name>
<dbReference type="Proteomes" id="UP000039865">
    <property type="component" value="Unassembled WGS sequence"/>
</dbReference>
<proteinExistence type="predicted"/>
<protein>
    <submittedName>
        <fullName evidence="2">Uncharacterized protein</fullName>
    </submittedName>
</protein>
<dbReference type="AlphaFoldDB" id="A0A078A736"/>
<organism evidence="2 3">
    <name type="scientific">Stylonychia lemnae</name>
    <name type="common">Ciliate</name>
    <dbReference type="NCBI Taxonomy" id="5949"/>
    <lineage>
        <taxon>Eukaryota</taxon>
        <taxon>Sar</taxon>
        <taxon>Alveolata</taxon>
        <taxon>Ciliophora</taxon>
        <taxon>Intramacronucleata</taxon>
        <taxon>Spirotrichea</taxon>
        <taxon>Stichotrichia</taxon>
        <taxon>Sporadotrichida</taxon>
        <taxon>Oxytrichidae</taxon>
        <taxon>Stylonychinae</taxon>
        <taxon>Stylonychia</taxon>
    </lineage>
</organism>
<dbReference type="EMBL" id="CCKQ01005377">
    <property type="protein sequence ID" value="CDW76596.1"/>
    <property type="molecule type" value="Genomic_DNA"/>
</dbReference>
<dbReference type="InParanoid" id="A0A078A736"/>